<keyword evidence="7 9" id="KW-1133">Transmembrane helix</keyword>
<feature type="transmembrane region" description="Helical" evidence="9">
    <location>
        <begin position="278"/>
        <end position="296"/>
    </location>
</feature>
<feature type="domain" description="ABC transporter" evidence="10">
    <location>
        <begin position="332"/>
        <end position="568"/>
    </location>
</feature>
<evidence type="ECO:0000256" key="1">
    <source>
        <dbReference type="ARBA" id="ARBA00004651"/>
    </source>
</evidence>
<dbReference type="InterPro" id="IPR017871">
    <property type="entry name" value="ABC_transporter-like_CS"/>
</dbReference>
<keyword evidence="2" id="KW-0813">Transport</keyword>
<feature type="transmembrane region" description="Helical" evidence="9">
    <location>
        <begin position="130"/>
        <end position="149"/>
    </location>
</feature>
<dbReference type="GO" id="GO:0016887">
    <property type="term" value="F:ATP hydrolysis activity"/>
    <property type="evidence" value="ECO:0007669"/>
    <property type="project" value="InterPro"/>
</dbReference>
<dbReference type="InterPro" id="IPR027417">
    <property type="entry name" value="P-loop_NTPase"/>
</dbReference>
<protein>
    <submittedName>
        <fullName evidence="12">ABC transporter ATP-binding protein</fullName>
    </submittedName>
</protein>
<gene>
    <name evidence="12" type="ORF">EJN90_11205</name>
</gene>
<dbReference type="EMBL" id="CP034465">
    <property type="protein sequence ID" value="AZP05158.1"/>
    <property type="molecule type" value="Genomic_DNA"/>
</dbReference>
<sequence length="576" mass="64776">MGLIWKYIKRYKKFLLLNIVGSFGFIFVELGLPTMLARLINGAIAGIDRDLFINTILIMLAFTVVGFIGRGVVSYATSQLTTKMVAEMRNDMYHVIQTFSHEEFDRLGVSSLVTRVTNDAFVLMQFSQMILRMGLTTVLMMFSSFYMIFQTSKSLSAVLIPAFPVLLGAVLIIGKKSRPLSEAQQSNLDNINLILREALSGLRVIRAFVREKFQMKRFAIVNEAYSTVSKKLFYLMAWTQPVFSHVINWIIIGIIWFGASQLEAGSLQIGNLVAYIEYSFHALFSFLNFAIVFMMYPRAAVSASRIQEVFDTESSISPNEDGIVETKTHGYLRFENVSFSYPGNHDTPVIDNVSFSAEPGQTIAFIGSTGSGKSTLLQLIPRFYDTTEGRVLIDGHDVREYNLEALRQKIGYIPQKSLLFTGTIADNLRYGKWDASENELIDASDISQAKDFILKKSERFEEVLSEGGSNLSGGQKQRLSIARAVVRKPDIYIFDDSFSALDYATDVRLRSRLKQETGQSTVIIVAQRVSTILHADKIIVLDEGKKVAEGTHEELLRTSQIYYDIASSQLREEELA</sequence>
<keyword evidence="4 9" id="KW-0812">Transmembrane</keyword>
<feature type="domain" description="ABC transmembrane type-1" evidence="11">
    <location>
        <begin position="16"/>
        <end position="298"/>
    </location>
</feature>
<dbReference type="GO" id="GO:0015421">
    <property type="term" value="F:ABC-type oligopeptide transporter activity"/>
    <property type="evidence" value="ECO:0007669"/>
    <property type="project" value="TreeGrafter"/>
</dbReference>
<dbReference type="Pfam" id="PF00005">
    <property type="entry name" value="ABC_tran"/>
    <property type="match status" value="1"/>
</dbReference>
<evidence type="ECO:0000256" key="3">
    <source>
        <dbReference type="ARBA" id="ARBA00022475"/>
    </source>
</evidence>
<accession>A0A3S9HCR3</accession>
<dbReference type="InterPro" id="IPR011527">
    <property type="entry name" value="ABC1_TM_dom"/>
</dbReference>
<evidence type="ECO:0000256" key="8">
    <source>
        <dbReference type="ARBA" id="ARBA00023136"/>
    </source>
</evidence>
<dbReference type="Proteomes" id="UP000273326">
    <property type="component" value="Chromosome"/>
</dbReference>
<dbReference type="GO" id="GO:0005524">
    <property type="term" value="F:ATP binding"/>
    <property type="evidence" value="ECO:0007669"/>
    <property type="project" value="UniProtKB-KW"/>
</dbReference>
<keyword evidence="13" id="KW-1185">Reference proteome</keyword>
<dbReference type="SUPFAM" id="SSF90123">
    <property type="entry name" value="ABC transporter transmembrane region"/>
    <property type="match status" value="1"/>
</dbReference>
<dbReference type="PROSITE" id="PS50893">
    <property type="entry name" value="ABC_TRANSPORTER_2"/>
    <property type="match status" value="1"/>
</dbReference>
<evidence type="ECO:0000256" key="9">
    <source>
        <dbReference type="SAM" id="Phobius"/>
    </source>
</evidence>
<evidence type="ECO:0000313" key="12">
    <source>
        <dbReference type="EMBL" id="AZP05158.1"/>
    </source>
</evidence>
<evidence type="ECO:0000259" key="10">
    <source>
        <dbReference type="PROSITE" id="PS50893"/>
    </source>
</evidence>
<keyword evidence="5" id="KW-0547">Nucleotide-binding</keyword>
<feature type="transmembrane region" description="Helical" evidence="9">
    <location>
        <begin position="52"/>
        <end position="73"/>
    </location>
</feature>
<reference evidence="13" key="1">
    <citation type="submission" date="2018-12" db="EMBL/GenBank/DDBJ databases">
        <title>Complete genome sequencing of Jeotgalibaca sp. H21T32.</title>
        <authorList>
            <person name="Bae J.-W."/>
            <person name="Lee S.-Y."/>
        </authorList>
    </citation>
    <scope>NUCLEOTIDE SEQUENCE [LARGE SCALE GENOMIC DNA]</scope>
    <source>
        <strain evidence="13">H21T32</strain>
    </source>
</reference>
<dbReference type="PROSITE" id="PS00211">
    <property type="entry name" value="ABC_TRANSPORTER_1"/>
    <property type="match status" value="1"/>
</dbReference>
<evidence type="ECO:0000259" key="11">
    <source>
        <dbReference type="PROSITE" id="PS50929"/>
    </source>
</evidence>
<evidence type="ECO:0000256" key="6">
    <source>
        <dbReference type="ARBA" id="ARBA00022840"/>
    </source>
</evidence>
<feature type="transmembrane region" description="Helical" evidence="9">
    <location>
        <begin position="232"/>
        <end position="258"/>
    </location>
</feature>
<dbReference type="InterPro" id="IPR039421">
    <property type="entry name" value="Type_1_exporter"/>
</dbReference>
<comment type="subcellular location">
    <subcellularLocation>
        <location evidence="1">Cell membrane</location>
        <topology evidence="1">Multi-pass membrane protein</topology>
    </subcellularLocation>
</comment>
<keyword evidence="3" id="KW-1003">Cell membrane</keyword>
<dbReference type="Gene3D" id="1.20.1560.10">
    <property type="entry name" value="ABC transporter type 1, transmembrane domain"/>
    <property type="match status" value="1"/>
</dbReference>
<dbReference type="OrthoDB" id="9770415at2"/>
<dbReference type="PANTHER" id="PTHR43394">
    <property type="entry name" value="ATP-DEPENDENT PERMEASE MDL1, MITOCHONDRIAL"/>
    <property type="match status" value="1"/>
</dbReference>
<dbReference type="Pfam" id="PF00664">
    <property type="entry name" value="ABC_membrane"/>
    <property type="match status" value="1"/>
</dbReference>
<feature type="transmembrane region" description="Helical" evidence="9">
    <location>
        <begin position="155"/>
        <end position="174"/>
    </location>
</feature>
<dbReference type="InterPro" id="IPR003593">
    <property type="entry name" value="AAA+_ATPase"/>
</dbReference>
<feature type="transmembrane region" description="Helical" evidence="9">
    <location>
        <begin position="14"/>
        <end position="32"/>
    </location>
</feature>
<dbReference type="SUPFAM" id="SSF52540">
    <property type="entry name" value="P-loop containing nucleoside triphosphate hydrolases"/>
    <property type="match status" value="1"/>
</dbReference>
<dbReference type="KEGG" id="jeh:EJN90_11205"/>
<evidence type="ECO:0000256" key="4">
    <source>
        <dbReference type="ARBA" id="ARBA00022692"/>
    </source>
</evidence>
<evidence type="ECO:0000256" key="5">
    <source>
        <dbReference type="ARBA" id="ARBA00022741"/>
    </source>
</evidence>
<evidence type="ECO:0000256" key="7">
    <source>
        <dbReference type="ARBA" id="ARBA00022989"/>
    </source>
</evidence>
<name>A0A3S9HCR3_9LACT</name>
<evidence type="ECO:0000256" key="2">
    <source>
        <dbReference type="ARBA" id="ARBA00022448"/>
    </source>
</evidence>
<proteinExistence type="predicted"/>
<dbReference type="PANTHER" id="PTHR43394:SF1">
    <property type="entry name" value="ATP-BINDING CASSETTE SUB-FAMILY B MEMBER 10, MITOCHONDRIAL"/>
    <property type="match status" value="1"/>
</dbReference>
<evidence type="ECO:0000313" key="13">
    <source>
        <dbReference type="Proteomes" id="UP000273326"/>
    </source>
</evidence>
<dbReference type="SMART" id="SM00382">
    <property type="entry name" value="AAA"/>
    <property type="match status" value="1"/>
</dbReference>
<dbReference type="Gene3D" id="3.40.50.300">
    <property type="entry name" value="P-loop containing nucleotide triphosphate hydrolases"/>
    <property type="match status" value="1"/>
</dbReference>
<dbReference type="InterPro" id="IPR003439">
    <property type="entry name" value="ABC_transporter-like_ATP-bd"/>
</dbReference>
<organism evidence="12 13">
    <name type="scientific">Jeotgalibaca ciconiae</name>
    <dbReference type="NCBI Taxonomy" id="2496265"/>
    <lineage>
        <taxon>Bacteria</taxon>
        <taxon>Bacillati</taxon>
        <taxon>Bacillota</taxon>
        <taxon>Bacilli</taxon>
        <taxon>Lactobacillales</taxon>
        <taxon>Carnobacteriaceae</taxon>
        <taxon>Jeotgalibaca</taxon>
    </lineage>
</organism>
<dbReference type="GO" id="GO:0005886">
    <property type="term" value="C:plasma membrane"/>
    <property type="evidence" value="ECO:0007669"/>
    <property type="project" value="UniProtKB-SubCell"/>
</dbReference>
<dbReference type="PROSITE" id="PS50929">
    <property type="entry name" value="ABC_TM1F"/>
    <property type="match status" value="1"/>
</dbReference>
<keyword evidence="6 12" id="KW-0067">ATP-binding</keyword>
<dbReference type="CDD" id="cd18548">
    <property type="entry name" value="ABC_6TM_Tm287_like"/>
    <property type="match status" value="1"/>
</dbReference>
<dbReference type="InterPro" id="IPR036640">
    <property type="entry name" value="ABC1_TM_sf"/>
</dbReference>
<dbReference type="FunFam" id="3.40.50.300:FF:000221">
    <property type="entry name" value="Multidrug ABC transporter ATP-binding protein"/>
    <property type="match status" value="1"/>
</dbReference>
<dbReference type="RefSeq" id="WP_126111267.1">
    <property type="nucleotide sequence ID" value="NZ_CP034465.1"/>
</dbReference>
<dbReference type="AlphaFoldDB" id="A0A3S9HCR3"/>
<keyword evidence="8 9" id="KW-0472">Membrane</keyword>